<dbReference type="SUPFAM" id="SSF53098">
    <property type="entry name" value="Ribonuclease H-like"/>
    <property type="match status" value="1"/>
</dbReference>
<dbReference type="OrthoDB" id="1938972at2759"/>
<organism evidence="3 4">
    <name type="scientific">Senna tora</name>
    <dbReference type="NCBI Taxonomy" id="362788"/>
    <lineage>
        <taxon>Eukaryota</taxon>
        <taxon>Viridiplantae</taxon>
        <taxon>Streptophyta</taxon>
        <taxon>Embryophyta</taxon>
        <taxon>Tracheophyta</taxon>
        <taxon>Spermatophyta</taxon>
        <taxon>Magnoliopsida</taxon>
        <taxon>eudicotyledons</taxon>
        <taxon>Gunneridae</taxon>
        <taxon>Pentapetalae</taxon>
        <taxon>rosids</taxon>
        <taxon>fabids</taxon>
        <taxon>Fabales</taxon>
        <taxon>Fabaceae</taxon>
        <taxon>Caesalpinioideae</taxon>
        <taxon>Cassia clade</taxon>
        <taxon>Senna</taxon>
    </lineage>
</organism>
<comment type="caution">
    <text evidence="3">The sequence shown here is derived from an EMBL/GenBank/DDBJ whole genome shotgun (WGS) entry which is preliminary data.</text>
</comment>
<dbReference type="AlphaFoldDB" id="A0A835C9H5"/>
<feature type="region of interest" description="Disordered" evidence="1">
    <location>
        <begin position="409"/>
        <end position="429"/>
    </location>
</feature>
<dbReference type="Pfam" id="PF00665">
    <property type="entry name" value="rve"/>
    <property type="match status" value="1"/>
</dbReference>
<dbReference type="InterPro" id="IPR029472">
    <property type="entry name" value="Copia-like_N"/>
</dbReference>
<dbReference type="PANTHER" id="PTHR34222">
    <property type="entry name" value="GAG_PRE-INTEGRS DOMAIN-CONTAINING PROTEIN"/>
    <property type="match status" value="1"/>
</dbReference>
<gene>
    <name evidence="3" type="ORF">G2W53_010490</name>
</gene>
<evidence type="ECO:0000313" key="4">
    <source>
        <dbReference type="Proteomes" id="UP000634136"/>
    </source>
</evidence>
<name>A0A835C9H5_9FABA</name>
<reference evidence="3" key="1">
    <citation type="submission" date="2020-09" db="EMBL/GenBank/DDBJ databases">
        <title>Genome-Enabled Discovery of Anthraquinone Biosynthesis in Senna tora.</title>
        <authorList>
            <person name="Kang S.-H."/>
            <person name="Pandey R.P."/>
            <person name="Lee C.-M."/>
            <person name="Sim J.-S."/>
            <person name="Jeong J.-T."/>
            <person name="Choi B.-S."/>
            <person name="Jung M."/>
            <person name="Ginzburg D."/>
            <person name="Zhao K."/>
            <person name="Won S.Y."/>
            <person name="Oh T.-J."/>
            <person name="Yu Y."/>
            <person name="Kim N.-H."/>
            <person name="Lee O.R."/>
            <person name="Lee T.-H."/>
            <person name="Bashyal P."/>
            <person name="Kim T.-S."/>
            <person name="Lee W.-H."/>
            <person name="Kawkins C."/>
            <person name="Kim C.-K."/>
            <person name="Kim J.S."/>
            <person name="Ahn B.O."/>
            <person name="Rhee S.Y."/>
            <person name="Sohng J.K."/>
        </authorList>
    </citation>
    <scope>NUCLEOTIDE SEQUENCE</scope>
    <source>
        <tissue evidence="3">Leaf</tissue>
    </source>
</reference>
<keyword evidence="4" id="KW-1185">Reference proteome</keyword>
<dbReference type="InterPro" id="IPR036397">
    <property type="entry name" value="RNaseH_sf"/>
</dbReference>
<dbReference type="Pfam" id="PF14244">
    <property type="entry name" value="Retrotran_gag_3"/>
    <property type="match status" value="1"/>
</dbReference>
<dbReference type="GO" id="GO:0015074">
    <property type="term" value="P:DNA integration"/>
    <property type="evidence" value="ECO:0007669"/>
    <property type="project" value="InterPro"/>
</dbReference>
<dbReference type="InterPro" id="IPR054722">
    <property type="entry name" value="PolX-like_BBD"/>
</dbReference>
<protein>
    <submittedName>
        <fullName evidence="3">Integrase, catalytic core</fullName>
    </submittedName>
</protein>
<feature type="compositionally biased region" description="Polar residues" evidence="1">
    <location>
        <begin position="409"/>
        <end position="427"/>
    </location>
</feature>
<dbReference type="EMBL" id="JAAIUW010000004">
    <property type="protein sequence ID" value="KAF7835631.1"/>
    <property type="molecule type" value="Genomic_DNA"/>
</dbReference>
<proteinExistence type="predicted"/>
<dbReference type="PANTHER" id="PTHR34222:SF99">
    <property type="entry name" value="PROTEIN, PUTATIVE-RELATED"/>
    <property type="match status" value="1"/>
</dbReference>
<feature type="domain" description="Integrase catalytic" evidence="2">
    <location>
        <begin position="646"/>
        <end position="737"/>
    </location>
</feature>
<accession>A0A835C9H5</accession>
<evidence type="ECO:0000256" key="1">
    <source>
        <dbReference type="SAM" id="MobiDB-lite"/>
    </source>
</evidence>
<dbReference type="InterPro" id="IPR057670">
    <property type="entry name" value="SH3_retrovirus"/>
</dbReference>
<dbReference type="Proteomes" id="UP000634136">
    <property type="component" value="Unassembled WGS sequence"/>
</dbReference>
<sequence length="872" mass="97731">MKVGYFIFGSGSATSRLACLPLPLEDDECDLCVSSSLLDAFDSFNSAISSSISILSLRNSSRIAFMNNFGSLGSNSLRSRMKQFRASFIALVLALVIGPPIPCNGSFRVYMAEARSSSSSQGGNESIDPNGGSFYYHKDPLYLHPSDNSGVQLVTTLLTTSNYVVWCRFMKRALKSKNKLGFVDGAWITDAMTKDLAEEYAFSVSSRQLWLDLEEKYGTGDKPQAFNLKKKLVAMKQSGDSLAVYSNRLQKCWEELKCLEPKIRCTNIDNKCCATNKRLDERDSSNLVMQFLMGLYDCYDAVVSNILMIEPIPSYNKVYAMVSRIETQRGMAASKVEVAESSALAVKTSNPHKFNSSGKPNSSFAKKDVKKEDRYCNHCNKAGHVDDACFKKHGYPEWFKEYKNQIGKKSQSVSNNVTQDGNGSQASKGFDMNVFTEMIQKELQKYMKNKRAKDEKSVNTTCFADFAGNVHESYSSSAFKNGNWIIDSGASSHISGDLSLFTTLNNVNNRNTVLLPDGSEKEVKYVGEVKINNRIILKGVLYIPEFHYNLLSVHILAETGNVQFVFNNSEYIMQDLSSKECLALGRVKKHLYILNKEEVIELVTCHPSLNALNKTGLVSKMDVNDVCEIFHIEKQTRLPFGLSSINSIGPSELLHVDIWGPYSVMSLTGAKYFITLVDDNTRAVWTFLMKAKDQTVKILTNFFNYVHTQFGLVVKVVRSDNGAEFLSHDCQELFSKHDPNKKKFDSRAKCIFIGYEPSCKGYKVYDMDSRRFDYSMLDTAGTDKQEDSISFDNLQNDEVVHSDSNENDITVPANNGNTSASSSVCLTDQIQDTDIVEPIEEEIVSLDNQKVVETRKSGRVIRQPTWLKDYVT</sequence>
<evidence type="ECO:0000313" key="3">
    <source>
        <dbReference type="EMBL" id="KAF7835631.1"/>
    </source>
</evidence>
<evidence type="ECO:0000259" key="2">
    <source>
        <dbReference type="PROSITE" id="PS50994"/>
    </source>
</evidence>
<dbReference type="InterPro" id="IPR001584">
    <property type="entry name" value="Integrase_cat-core"/>
</dbReference>
<dbReference type="Pfam" id="PF22936">
    <property type="entry name" value="Pol_BBD"/>
    <property type="match status" value="1"/>
</dbReference>
<dbReference type="Pfam" id="PF25597">
    <property type="entry name" value="SH3_retrovirus"/>
    <property type="match status" value="1"/>
</dbReference>
<dbReference type="InterPro" id="IPR012337">
    <property type="entry name" value="RNaseH-like_sf"/>
</dbReference>
<dbReference type="PROSITE" id="PS50994">
    <property type="entry name" value="INTEGRASE"/>
    <property type="match status" value="1"/>
</dbReference>
<dbReference type="Gene3D" id="3.30.420.10">
    <property type="entry name" value="Ribonuclease H-like superfamily/Ribonuclease H"/>
    <property type="match status" value="1"/>
</dbReference>
<dbReference type="GO" id="GO:0003676">
    <property type="term" value="F:nucleic acid binding"/>
    <property type="evidence" value="ECO:0007669"/>
    <property type="project" value="InterPro"/>
</dbReference>